<dbReference type="CDD" id="cd00082">
    <property type="entry name" value="HisKA"/>
    <property type="match status" value="1"/>
</dbReference>
<feature type="domain" description="Response regulatory" evidence="12">
    <location>
        <begin position="8"/>
        <end position="124"/>
    </location>
</feature>
<evidence type="ECO:0000259" key="12">
    <source>
        <dbReference type="PROSITE" id="PS50110"/>
    </source>
</evidence>
<accession>D9STB0</accession>
<dbReference type="STRING" id="573061.Clocel_0960"/>
<dbReference type="Gene3D" id="3.40.50.2300">
    <property type="match status" value="1"/>
</dbReference>
<keyword evidence="14" id="KW-1185">Reference proteome</keyword>
<comment type="function">
    <text evidence="9">May play the central regulatory role in sporulation. It may be an element of the effector pathway responsible for the activation of sporulation genes in response to nutritional stress. Spo0A may act in concert with spo0H (a sigma factor) to control the expression of some genes that are critical to the sporulation process.</text>
</comment>
<dbReference type="EMBL" id="CP002160">
    <property type="protein sequence ID" value="ADL50726.1"/>
    <property type="molecule type" value="Genomic_DNA"/>
</dbReference>
<evidence type="ECO:0000259" key="11">
    <source>
        <dbReference type="PROSITE" id="PS50109"/>
    </source>
</evidence>
<dbReference type="AlphaFoldDB" id="D9STB0"/>
<dbReference type="SUPFAM" id="SSF52172">
    <property type="entry name" value="CheY-like"/>
    <property type="match status" value="1"/>
</dbReference>
<evidence type="ECO:0000256" key="3">
    <source>
        <dbReference type="ARBA" id="ARBA00012438"/>
    </source>
</evidence>
<evidence type="ECO:0000256" key="1">
    <source>
        <dbReference type="ARBA" id="ARBA00000085"/>
    </source>
</evidence>
<dbReference type="InterPro" id="IPR011006">
    <property type="entry name" value="CheY-like_superfamily"/>
</dbReference>
<dbReference type="SUPFAM" id="SSF47384">
    <property type="entry name" value="Homodimeric domain of signal transducing histidine kinase"/>
    <property type="match status" value="1"/>
</dbReference>
<dbReference type="InterPro" id="IPR003594">
    <property type="entry name" value="HATPase_dom"/>
</dbReference>
<dbReference type="eggNOG" id="COG3706">
    <property type="taxonomic scope" value="Bacteria"/>
</dbReference>
<dbReference type="OrthoDB" id="9813394at2"/>
<dbReference type="Gene3D" id="1.10.287.130">
    <property type="match status" value="1"/>
</dbReference>
<evidence type="ECO:0000256" key="2">
    <source>
        <dbReference type="ARBA" id="ARBA00004370"/>
    </source>
</evidence>
<evidence type="ECO:0000313" key="13">
    <source>
        <dbReference type="EMBL" id="ADL50726.1"/>
    </source>
</evidence>
<dbReference type="InterPro" id="IPR036097">
    <property type="entry name" value="HisK_dim/P_sf"/>
</dbReference>
<comment type="subcellular location">
    <subcellularLocation>
        <location evidence="2">Membrane</location>
    </subcellularLocation>
</comment>
<evidence type="ECO:0000313" key="14">
    <source>
        <dbReference type="Proteomes" id="UP000002730"/>
    </source>
</evidence>
<dbReference type="HOGENOM" id="CLU_000445_114_72_9"/>
<dbReference type="KEGG" id="ccb:Clocel_0960"/>
<evidence type="ECO:0000256" key="10">
    <source>
        <dbReference type="PROSITE-ProRule" id="PRU00169"/>
    </source>
</evidence>
<reference evidence="13 14" key="1">
    <citation type="submission" date="2010-08" db="EMBL/GenBank/DDBJ databases">
        <title>Complete sequence of Clostridium cellulovorans 743B.</title>
        <authorList>
            <consortium name="US DOE Joint Genome Institute"/>
            <person name="Lucas S."/>
            <person name="Copeland A."/>
            <person name="Lapidus A."/>
            <person name="Cheng J.-F."/>
            <person name="Bruce D."/>
            <person name="Goodwin L."/>
            <person name="Pitluck S."/>
            <person name="Chertkov O."/>
            <person name="Detter J.C."/>
            <person name="Han C."/>
            <person name="Tapia R."/>
            <person name="Land M."/>
            <person name="Hauser L."/>
            <person name="Chang Y.-J."/>
            <person name="Jeffries C."/>
            <person name="Kyrpides N."/>
            <person name="Ivanova N."/>
            <person name="Mikhailova N."/>
            <person name="Hemme C.L."/>
            <person name="Woyke T."/>
        </authorList>
    </citation>
    <scope>NUCLEOTIDE SEQUENCE [LARGE SCALE GENOMIC DNA]</scope>
    <source>
        <strain evidence="14">ATCC 35296 / DSM 3052 / OCM 3 / 743B</strain>
    </source>
</reference>
<dbReference type="InterPro" id="IPR036890">
    <property type="entry name" value="HATPase_C_sf"/>
</dbReference>
<dbReference type="PROSITE" id="PS50110">
    <property type="entry name" value="RESPONSE_REGULATORY"/>
    <property type="match status" value="1"/>
</dbReference>
<dbReference type="InterPro" id="IPR005467">
    <property type="entry name" value="His_kinase_dom"/>
</dbReference>
<dbReference type="PROSITE" id="PS50109">
    <property type="entry name" value="HIS_KIN"/>
    <property type="match status" value="1"/>
</dbReference>
<dbReference type="GO" id="GO:0016020">
    <property type="term" value="C:membrane"/>
    <property type="evidence" value="ECO:0007669"/>
    <property type="project" value="UniProtKB-SubCell"/>
</dbReference>
<evidence type="ECO:0000256" key="9">
    <source>
        <dbReference type="ARBA" id="ARBA00024867"/>
    </source>
</evidence>
<name>D9STB0_CLOC7</name>
<dbReference type="SMART" id="SM00448">
    <property type="entry name" value="REC"/>
    <property type="match status" value="1"/>
</dbReference>
<protein>
    <recommendedName>
        <fullName evidence="4">Stage 0 sporulation protein A homolog</fullName>
        <ecNumber evidence="3">2.7.13.3</ecNumber>
    </recommendedName>
</protein>
<dbReference type="GO" id="GO:0000155">
    <property type="term" value="F:phosphorelay sensor kinase activity"/>
    <property type="evidence" value="ECO:0007669"/>
    <property type="project" value="InterPro"/>
</dbReference>
<evidence type="ECO:0000256" key="7">
    <source>
        <dbReference type="ARBA" id="ARBA00022777"/>
    </source>
</evidence>
<evidence type="ECO:0000256" key="5">
    <source>
        <dbReference type="ARBA" id="ARBA00022553"/>
    </source>
</evidence>
<keyword evidence="7 13" id="KW-0418">Kinase</keyword>
<keyword evidence="5 10" id="KW-0597">Phosphoprotein</keyword>
<evidence type="ECO:0000256" key="8">
    <source>
        <dbReference type="ARBA" id="ARBA00023012"/>
    </source>
</evidence>
<dbReference type="RefSeq" id="WP_010076428.1">
    <property type="nucleotide sequence ID" value="NC_014393.1"/>
</dbReference>
<dbReference type="SUPFAM" id="SSF55874">
    <property type="entry name" value="ATPase domain of HSP90 chaperone/DNA topoisomerase II/histidine kinase"/>
    <property type="match status" value="1"/>
</dbReference>
<dbReference type="SMART" id="SM00388">
    <property type="entry name" value="HisKA"/>
    <property type="match status" value="1"/>
</dbReference>
<organism evidence="13 14">
    <name type="scientific">Clostridium cellulovorans (strain ATCC 35296 / DSM 3052 / OCM 3 / 743B)</name>
    <dbReference type="NCBI Taxonomy" id="573061"/>
    <lineage>
        <taxon>Bacteria</taxon>
        <taxon>Bacillati</taxon>
        <taxon>Bacillota</taxon>
        <taxon>Clostridia</taxon>
        <taxon>Eubacteriales</taxon>
        <taxon>Clostridiaceae</taxon>
        <taxon>Clostridium</taxon>
    </lineage>
</organism>
<dbReference type="InterPro" id="IPR004358">
    <property type="entry name" value="Sig_transdc_His_kin-like_C"/>
</dbReference>
<dbReference type="PRINTS" id="PR00344">
    <property type="entry name" value="BCTRLSENSOR"/>
</dbReference>
<sequence length="366" mass="41682">MKDNSQIKILVVDDTPFNIKIVSTILQEVGYNIYSTTSGREALEMVKNIRFNLILLDVMMPEMDGYEVIRKLKNDEDTRDIPIIFLTARGDSESVVRAFDEGAYDYLIKPFNPKELLSRVKTHIELKFARENLEEANKTKDKFLSIIGHDLKNPIGAINGFAMELKENIDSIDIDEIKYYTDRIFKNSNTVSNLLQNLLQWARSQNGKIEYNPKILNLYSIVENSVTLYMLNANAKKIEVMVLVDENIEVYADFNMLDTVIRNFLSNAIKFTKNGGQIAIKAKEEDNFFRLIIRDTGVGIKEEDLNNLFAIDSNMSTKGTNQEEGTGLGLILCKEFVEKNGGEVFVESVYGEGSSFSFTIPKLEKR</sequence>
<dbReference type="SMART" id="SM00387">
    <property type="entry name" value="HATPase_c"/>
    <property type="match status" value="1"/>
</dbReference>
<proteinExistence type="predicted"/>
<dbReference type="Proteomes" id="UP000002730">
    <property type="component" value="Chromosome"/>
</dbReference>
<dbReference type="Pfam" id="PF00512">
    <property type="entry name" value="HisKA"/>
    <property type="match status" value="1"/>
</dbReference>
<evidence type="ECO:0000256" key="4">
    <source>
        <dbReference type="ARBA" id="ARBA00018672"/>
    </source>
</evidence>
<feature type="modified residue" description="4-aspartylphosphate" evidence="10">
    <location>
        <position position="57"/>
    </location>
</feature>
<comment type="catalytic activity">
    <reaction evidence="1">
        <text>ATP + protein L-histidine = ADP + protein N-phospho-L-histidine.</text>
        <dbReference type="EC" id="2.7.13.3"/>
    </reaction>
</comment>
<dbReference type="Pfam" id="PF00072">
    <property type="entry name" value="Response_reg"/>
    <property type="match status" value="1"/>
</dbReference>
<dbReference type="eggNOG" id="COG2205">
    <property type="taxonomic scope" value="Bacteria"/>
</dbReference>
<evidence type="ECO:0000256" key="6">
    <source>
        <dbReference type="ARBA" id="ARBA00022679"/>
    </source>
</evidence>
<dbReference type="InterPro" id="IPR003661">
    <property type="entry name" value="HisK_dim/P_dom"/>
</dbReference>
<keyword evidence="6" id="KW-0808">Transferase</keyword>
<dbReference type="InterPro" id="IPR001789">
    <property type="entry name" value="Sig_transdc_resp-reg_receiver"/>
</dbReference>
<dbReference type="PANTHER" id="PTHR43547">
    <property type="entry name" value="TWO-COMPONENT HISTIDINE KINASE"/>
    <property type="match status" value="1"/>
</dbReference>
<dbReference type="Pfam" id="PF02518">
    <property type="entry name" value="HATPase_c"/>
    <property type="match status" value="1"/>
</dbReference>
<keyword evidence="8" id="KW-0902">Two-component regulatory system</keyword>
<dbReference type="Gene3D" id="3.30.565.10">
    <property type="entry name" value="Histidine kinase-like ATPase, C-terminal domain"/>
    <property type="match status" value="1"/>
</dbReference>
<feature type="domain" description="Histidine kinase" evidence="11">
    <location>
        <begin position="146"/>
        <end position="364"/>
    </location>
</feature>
<gene>
    <name evidence="13" type="ordered locus">Clocel_0960</name>
</gene>
<dbReference type="EC" id="2.7.13.3" evidence="3"/>
<dbReference type="FunFam" id="3.30.565.10:FF:000006">
    <property type="entry name" value="Sensor histidine kinase WalK"/>
    <property type="match status" value="1"/>
</dbReference>
<dbReference type="PANTHER" id="PTHR43547:SF2">
    <property type="entry name" value="HYBRID SIGNAL TRANSDUCTION HISTIDINE KINASE C"/>
    <property type="match status" value="1"/>
</dbReference>